<dbReference type="CDD" id="cd00063">
    <property type="entry name" value="FN3"/>
    <property type="match status" value="1"/>
</dbReference>
<keyword evidence="4" id="KW-0812">Transmembrane</keyword>
<proteinExistence type="predicted"/>
<evidence type="ECO:0000313" key="7">
    <source>
        <dbReference type="Proteomes" id="UP001595816"/>
    </source>
</evidence>
<feature type="compositionally biased region" description="Low complexity" evidence="3">
    <location>
        <begin position="411"/>
        <end position="421"/>
    </location>
</feature>
<feature type="compositionally biased region" description="Low complexity" evidence="3">
    <location>
        <begin position="148"/>
        <end position="170"/>
    </location>
</feature>
<keyword evidence="7" id="KW-1185">Reference proteome</keyword>
<keyword evidence="4" id="KW-0472">Membrane</keyword>
<dbReference type="InterPro" id="IPR011990">
    <property type="entry name" value="TPR-like_helical_dom_sf"/>
</dbReference>
<dbReference type="SUPFAM" id="SSF48452">
    <property type="entry name" value="TPR-like"/>
    <property type="match status" value="1"/>
</dbReference>
<evidence type="ECO:0000256" key="3">
    <source>
        <dbReference type="SAM" id="MobiDB-lite"/>
    </source>
</evidence>
<dbReference type="Proteomes" id="UP001595816">
    <property type="component" value="Unassembled WGS sequence"/>
</dbReference>
<evidence type="ECO:0000313" key="6">
    <source>
        <dbReference type="EMBL" id="MFC4134004.1"/>
    </source>
</evidence>
<dbReference type="PROSITE" id="PS50853">
    <property type="entry name" value="FN3"/>
    <property type="match status" value="1"/>
</dbReference>
<dbReference type="EMBL" id="JBHSAY010000015">
    <property type="protein sequence ID" value="MFC4134004.1"/>
    <property type="molecule type" value="Genomic_DNA"/>
</dbReference>
<keyword evidence="4" id="KW-1133">Transmembrane helix</keyword>
<keyword evidence="2" id="KW-0119">Carbohydrate metabolism</keyword>
<comment type="caution">
    <text evidence="6">The sequence shown here is derived from an EMBL/GenBank/DDBJ whole genome shotgun (WGS) entry which is preliminary data.</text>
</comment>
<dbReference type="InterPro" id="IPR036116">
    <property type="entry name" value="FN3_sf"/>
</dbReference>
<feature type="compositionally biased region" description="Low complexity" evidence="3">
    <location>
        <begin position="283"/>
        <end position="298"/>
    </location>
</feature>
<dbReference type="Gene3D" id="1.25.40.10">
    <property type="entry name" value="Tetratricopeptide repeat domain"/>
    <property type="match status" value="1"/>
</dbReference>
<gene>
    <name evidence="6" type="ORF">ACFOZ4_25625</name>
</gene>
<dbReference type="RefSeq" id="WP_308197797.1">
    <property type="nucleotide sequence ID" value="NZ_JAMZDZ010000001.1"/>
</dbReference>
<feature type="region of interest" description="Disordered" evidence="3">
    <location>
        <begin position="139"/>
        <end position="312"/>
    </location>
</feature>
<reference evidence="7" key="1">
    <citation type="journal article" date="2019" name="Int. J. Syst. Evol. Microbiol.">
        <title>The Global Catalogue of Microorganisms (GCM) 10K type strain sequencing project: providing services to taxonomists for standard genome sequencing and annotation.</title>
        <authorList>
            <consortium name="The Broad Institute Genomics Platform"/>
            <consortium name="The Broad Institute Genome Sequencing Center for Infectious Disease"/>
            <person name="Wu L."/>
            <person name="Ma J."/>
        </authorList>
    </citation>
    <scope>NUCLEOTIDE SEQUENCE [LARGE SCALE GENOMIC DNA]</scope>
    <source>
        <strain evidence="7">CGMCC 4.7289</strain>
    </source>
</reference>
<evidence type="ECO:0000256" key="1">
    <source>
        <dbReference type="ARBA" id="ARBA00023295"/>
    </source>
</evidence>
<feature type="compositionally biased region" description="Gly residues" evidence="3">
    <location>
        <begin position="178"/>
        <end position="214"/>
    </location>
</feature>
<accession>A0ABV8LUR0</accession>
<dbReference type="Gene3D" id="2.60.40.10">
    <property type="entry name" value="Immunoglobulins"/>
    <property type="match status" value="1"/>
</dbReference>
<feature type="compositionally biased region" description="Low complexity" evidence="3">
    <location>
        <begin position="250"/>
        <end position="260"/>
    </location>
</feature>
<feature type="domain" description="Fibronectin type-III" evidence="5">
    <location>
        <begin position="433"/>
        <end position="524"/>
    </location>
</feature>
<protein>
    <submittedName>
        <fullName evidence="6">Tetratricopeptide repeat protein</fullName>
    </submittedName>
</protein>
<feature type="transmembrane region" description="Helical" evidence="4">
    <location>
        <begin position="384"/>
        <end position="407"/>
    </location>
</feature>
<evidence type="ECO:0000256" key="4">
    <source>
        <dbReference type="SAM" id="Phobius"/>
    </source>
</evidence>
<feature type="compositionally biased region" description="Pro residues" evidence="3">
    <location>
        <begin position="216"/>
        <end position="227"/>
    </location>
</feature>
<dbReference type="SUPFAM" id="SSF49265">
    <property type="entry name" value="Fibronectin type III"/>
    <property type="match status" value="1"/>
</dbReference>
<keyword evidence="1" id="KW-0326">Glycosidase</keyword>
<dbReference type="InterPro" id="IPR013783">
    <property type="entry name" value="Ig-like_fold"/>
</dbReference>
<sequence>MPQPTHLPDVWAQARALRDRGDLASARMLLEDSLDSATFQYGEDHPDILATALLLATLHRRAGDPSTARRVLEEALQAGLLRLDESEPVLLRISFELANVADALGNKHEARKHYARVATHGGGVEGLEDQVREAIAWLGPQSPPAPAHPAYAQPGMSQPVVGPPMLGQPMPGQPLPGQPGGGQHGVGQHGVGQHGVGQPGGGQPGGGQPGGGQPVPGQPVPGQPYSPAPGVLAVPPTANPGQAGQPVHPGQPGQAAYPGPDVHPGQPGQPAHSGQLGQAVHSGQPGQPVHPGQPGLPQRAPQDRPTMADQAPSAALVERTDMLPVPVQHAPLPSLSGPVRYAQNPVDESADLQPIAPPPIPVAQPSQVFTAAPSVIVEKRGRGAMAAAVAAALVAVVAAGVVVVLMLSRGTTPSGTGPQTTESQQSTGAPRGAATNLTISDRGDSITLRWTDPAGGSAGFAVKMGASRDAMKLVTGNLGAKPTFTITGLNAKFSYCFSVVTIYSGAEIYESTPVCTTRGSAKPS</sequence>
<evidence type="ECO:0000256" key="2">
    <source>
        <dbReference type="ARBA" id="ARBA00023326"/>
    </source>
</evidence>
<evidence type="ECO:0000259" key="5">
    <source>
        <dbReference type="PROSITE" id="PS50853"/>
    </source>
</evidence>
<feature type="region of interest" description="Disordered" evidence="3">
    <location>
        <begin position="411"/>
        <end position="438"/>
    </location>
</feature>
<keyword evidence="2" id="KW-0624">Polysaccharide degradation</keyword>
<keyword evidence="1" id="KW-0378">Hydrolase</keyword>
<organism evidence="6 7">
    <name type="scientific">Hamadaea flava</name>
    <dbReference type="NCBI Taxonomy" id="1742688"/>
    <lineage>
        <taxon>Bacteria</taxon>
        <taxon>Bacillati</taxon>
        <taxon>Actinomycetota</taxon>
        <taxon>Actinomycetes</taxon>
        <taxon>Micromonosporales</taxon>
        <taxon>Micromonosporaceae</taxon>
        <taxon>Hamadaea</taxon>
    </lineage>
</organism>
<dbReference type="Pfam" id="PF13424">
    <property type="entry name" value="TPR_12"/>
    <property type="match status" value="1"/>
</dbReference>
<name>A0ABV8LUR0_9ACTN</name>
<dbReference type="InterPro" id="IPR003961">
    <property type="entry name" value="FN3_dom"/>
</dbReference>